<evidence type="ECO:0000313" key="3">
    <source>
        <dbReference type="EMBL" id="KAA6431541.1"/>
    </source>
</evidence>
<dbReference type="EMBL" id="VBSN01000073">
    <property type="protein sequence ID" value="KAA6431541.1"/>
    <property type="molecule type" value="Genomic_DNA"/>
</dbReference>
<feature type="compositionally biased region" description="Basic and acidic residues" evidence="1">
    <location>
        <begin position="149"/>
        <end position="163"/>
    </location>
</feature>
<protein>
    <submittedName>
        <fullName evidence="3">Energy transducer TonB</fullName>
    </submittedName>
</protein>
<keyword evidence="2" id="KW-0812">Transmembrane</keyword>
<organism evidence="3 4">
    <name type="scientific">Dyadobacter flavalbus</name>
    <dbReference type="NCBI Taxonomy" id="2579942"/>
    <lineage>
        <taxon>Bacteria</taxon>
        <taxon>Pseudomonadati</taxon>
        <taxon>Bacteroidota</taxon>
        <taxon>Cytophagia</taxon>
        <taxon>Cytophagales</taxon>
        <taxon>Spirosomataceae</taxon>
        <taxon>Dyadobacter</taxon>
    </lineage>
</organism>
<dbReference type="Gene3D" id="3.30.1150.10">
    <property type="match status" value="1"/>
</dbReference>
<keyword evidence="2" id="KW-0472">Membrane</keyword>
<proteinExistence type="predicted"/>
<sequence length="372" mass="41377">MEEPDKYRVFSLEDFRRYHHGEMSFEEQHKLEKQMLDDAFTAAAYEGFRALETDKTNTSAIPGELNHKLKARIQIKEKRSVPLWLYGAAASLVIGTGAIWMIFLADQKALNRQLSETVPLMKAPEPLKETEEETAPNEAPQSVDPQESVAKKPDREYGTDSHSTENNMAADRSAAEPNVTEAAPVQEPIQEDKKNRIASAETEMPDPHAVSMIIPDSQKTLTDSVSKFMGGPPRIAFQEYSSKSARAAKPELSERKQRNVENTQVAAAPAAMKEKMPATGLPLPAYKTSAMPEKGWKNYQEYLERNTGSAGTDAEVTVTFVINPDGTLTRFSASGDKQLHERAIRIIRNGPAWQYSGNGTSQPAEITIHFRK</sequence>
<comment type="caution">
    <text evidence="3">The sequence shown here is derived from an EMBL/GenBank/DDBJ whole genome shotgun (WGS) entry which is preliminary data.</text>
</comment>
<dbReference type="AlphaFoldDB" id="A0A5M8Q8W4"/>
<evidence type="ECO:0000313" key="4">
    <source>
        <dbReference type="Proteomes" id="UP000323994"/>
    </source>
</evidence>
<feature type="transmembrane region" description="Helical" evidence="2">
    <location>
        <begin position="83"/>
        <end position="105"/>
    </location>
</feature>
<reference evidence="3 4" key="1">
    <citation type="submission" date="2019-05" db="EMBL/GenBank/DDBJ databases">
        <authorList>
            <person name="Qu J.-H."/>
        </authorList>
    </citation>
    <scope>NUCLEOTIDE SEQUENCE [LARGE SCALE GENOMIC DNA]</scope>
    <source>
        <strain evidence="3 4">NS28</strain>
    </source>
</reference>
<name>A0A5M8Q8W4_9BACT</name>
<feature type="region of interest" description="Disordered" evidence="1">
    <location>
        <begin position="122"/>
        <end position="192"/>
    </location>
</feature>
<accession>A0A5M8Q8W4</accession>
<keyword evidence="2" id="KW-1133">Transmembrane helix</keyword>
<evidence type="ECO:0000256" key="2">
    <source>
        <dbReference type="SAM" id="Phobius"/>
    </source>
</evidence>
<dbReference type="SUPFAM" id="SSF74653">
    <property type="entry name" value="TolA/TonB C-terminal domain"/>
    <property type="match status" value="1"/>
</dbReference>
<keyword evidence="4" id="KW-1185">Reference proteome</keyword>
<evidence type="ECO:0000256" key="1">
    <source>
        <dbReference type="SAM" id="MobiDB-lite"/>
    </source>
</evidence>
<dbReference type="Proteomes" id="UP000323994">
    <property type="component" value="Unassembled WGS sequence"/>
</dbReference>
<gene>
    <name evidence="3" type="ORF">FEM33_24850</name>
</gene>